<comment type="caution">
    <text evidence="1">The sequence shown here is derived from an EMBL/GenBank/DDBJ whole genome shotgun (WGS) entry which is preliminary data.</text>
</comment>
<dbReference type="Proteomes" id="UP000006339">
    <property type="component" value="Unassembled WGS sequence"/>
</dbReference>
<proteinExistence type="predicted"/>
<keyword evidence="2" id="KW-1185">Reference proteome</keyword>
<evidence type="ECO:0000313" key="2">
    <source>
        <dbReference type="Proteomes" id="UP000006339"/>
    </source>
</evidence>
<gene>
    <name evidence="1" type="ORF">LEP1GSC131_1501</name>
</gene>
<organism evidence="1 2">
    <name type="scientific">Leptospira kirschneri str. 200802841</name>
    <dbReference type="NCBI Taxonomy" id="1193047"/>
    <lineage>
        <taxon>Bacteria</taxon>
        <taxon>Pseudomonadati</taxon>
        <taxon>Spirochaetota</taxon>
        <taxon>Spirochaetia</taxon>
        <taxon>Leptospirales</taxon>
        <taxon>Leptospiraceae</taxon>
        <taxon>Leptospira</taxon>
    </lineage>
</organism>
<reference evidence="1" key="1">
    <citation type="submission" date="2012-10" db="EMBL/GenBank/DDBJ databases">
        <authorList>
            <person name="Harkins D.M."/>
            <person name="Durkin A.S."/>
            <person name="Brinkac L.M."/>
            <person name="Selengut J.D."/>
            <person name="Sanka R."/>
            <person name="DePew J."/>
            <person name="Purushe J."/>
            <person name="Picardeau M."/>
            <person name="Werts C."/>
            <person name="Goarant C."/>
            <person name="Vinetz J.M."/>
            <person name="Sutton G.G."/>
            <person name="Nelson W.C."/>
            <person name="Fouts D.E."/>
        </authorList>
    </citation>
    <scope>NUCLEOTIDE SEQUENCE [LARGE SCALE GENOMIC DNA]</scope>
    <source>
        <strain evidence="1">200802841</strain>
    </source>
</reference>
<protein>
    <submittedName>
        <fullName evidence="1">Uncharacterized protein</fullName>
    </submittedName>
</protein>
<evidence type="ECO:0000313" key="1">
    <source>
        <dbReference type="EMBL" id="EKO51963.1"/>
    </source>
</evidence>
<accession>A0A828XXK8</accession>
<name>A0A828XXK8_9LEPT</name>
<sequence>MYKLNNKIFVFKFYRETIYKFTFKKVSVFEITILFKSKIGTTDSLI</sequence>
<dbReference type="AlphaFoldDB" id="A0A828XXK8"/>
<dbReference type="EMBL" id="AKWH02000032">
    <property type="protein sequence ID" value="EKO51963.1"/>
    <property type="molecule type" value="Genomic_DNA"/>
</dbReference>